<reference evidence="18" key="2">
    <citation type="journal article" date="2023" name="Microorganisms">
        <title>Isolation and Genomic Characteristics of Cat-Borne Campylobacter felis sp. nov. and Sheep-Borne Campylobacter ovis sp. nov.</title>
        <authorList>
            <person name="Wang H."/>
            <person name="Li Y."/>
            <person name="Gu Y."/>
            <person name="Zhou G."/>
            <person name="Chen X."/>
            <person name="Zhang X."/>
            <person name="Shao Z."/>
            <person name="Zhang J."/>
            <person name="Zhang M."/>
        </authorList>
    </citation>
    <scope>NUCLEOTIDE SEQUENCE</scope>
    <source>
        <strain evidence="18">PS10</strain>
    </source>
</reference>
<dbReference type="InterPro" id="IPR002649">
    <property type="entry name" value="tRNA_m1G_MeTrfase_TrmD"/>
</dbReference>
<evidence type="ECO:0000313" key="18">
    <source>
        <dbReference type="EMBL" id="MDL0088654.1"/>
    </source>
</evidence>
<keyword evidence="19" id="KW-1185">Reference proteome</keyword>
<dbReference type="Proteomes" id="UP001173801">
    <property type="component" value="Unassembled WGS sequence"/>
</dbReference>
<keyword evidence="11 15" id="KW-0819">tRNA processing</keyword>
<dbReference type="InterPro" id="IPR029026">
    <property type="entry name" value="tRNA_m1G_MTases_N"/>
</dbReference>
<organism evidence="18 19">
    <name type="scientific">Campylobacter gastrosuis</name>
    <dbReference type="NCBI Taxonomy" id="2974576"/>
    <lineage>
        <taxon>Bacteria</taxon>
        <taxon>Pseudomonadati</taxon>
        <taxon>Campylobacterota</taxon>
        <taxon>Epsilonproteobacteria</taxon>
        <taxon>Campylobacterales</taxon>
        <taxon>Campylobacteraceae</taxon>
        <taxon>Campylobacter</taxon>
    </lineage>
</organism>
<feature type="binding site" evidence="15">
    <location>
        <position position="112"/>
    </location>
    <ligand>
        <name>S-adenosyl-L-methionine</name>
        <dbReference type="ChEBI" id="CHEBI:59789"/>
    </ligand>
</feature>
<evidence type="ECO:0000256" key="10">
    <source>
        <dbReference type="ARBA" id="ARBA00022691"/>
    </source>
</evidence>
<evidence type="ECO:0000259" key="17">
    <source>
        <dbReference type="Pfam" id="PF01746"/>
    </source>
</evidence>
<evidence type="ECO:0000256" key="5">
    <source>
        <dbReference type="ARBA" id="ARBA00012807"/>
    </source>
</evidence>
<dbReference type="PANTHER" id="PTHR46417:SF1">
    <property type="entry name" value="TRNA (GUANINE-N(1)-)-METHYLTRANSFERASE"/>
    <property type="match status" value="1"/>
</dbReference>
<evidence type="ECO:0000256" key="8">
    <source>
        <dbReference type="ARBA" id="ARBA00022603"/>
    </source>
</evidence>
<reference evidence="18" key="1">
    <citation type="submission" date="2022-08" db="EMBL/GenBank/DDBJ databases">
        <authorList>
            <person name="Wang H."/>
        </authorList>
    </citation>
    <scope>NUCLEOTIDE SEQUENCE</scope>
    <source>
        <strain evidence="18">PS10</strain>
    </source>
</reference>
<evidence type="ECO:0000256" key="2">
    <source>
        <dbReference type="ARBA" id="ARBA00004496"/>
    </source>
</evidence>
<dbReference type="NCBIfam" id="NF000648">
    <property type="entry name" value="PRK00026.1"/>
    <property type="match status" value="1"/>
</dbReference>
<evidence type="ECO:0000256" key="13">
    <source>
        <dbReference type="ARBA" id="ARBA00033392"/>
    </source>
</evidence>
<dbReference type="EMBL" id="JANURM010000003">
    <property type="protein sequence ID" value="MDL0088654.1"/>
    <property type="molecule type" value="Genomic_DNA"/>
</dbReference>
<keyword evidence="8 15" id="KW-0489">Methyltransferase</keyword>
<feature type="binding site" evidence="15">
    <location>
        <begin position="132"/>
        <end position="137"/>
    </location>
    <ligand>
        <name>S-adenosyl-L-methionine</name>
        <dbReference type="ChEBI" id="CHEBI:59789"/>
    </ligand>
</feature>
<dbReference type="InterPro" id="IPR023148">
    <property type="entry name" value="tRNA_m1G_MeTrfase_C_sf"/>
</dbReference>
<dbReference type="Gene3D" id="3.40.1280.10">
    <property type="match status" value="1"/>
</dbReference>
<comment type="subunit">
    <text evidence="4 15 16">Homodimer.</text>
</comment>
<dbReference type="CDD" id="cd18080">
    <property type="entry name" value="TrmD-like"/>
    <property type="match status" value="1"/>
</dbReference>
<comment type="similarity">
    <text evidence="3 15 16">Belongs to the RNA methyltransferase TrmD family.</text>
</comment>
<evidence type="ECO:0000256" key="4">
    <source>
        <dbReference type="ARBA" id="ARBA00011738"/>
    </source>
</evidence>
<dbReference type="Gene3D" id="1.10.1270.20">
    <property type="entry name" value="tRNA(m1g37)methyltransferase, domain 2"/>
    <property type="match status" value="1"/>
</dbReference>
<evidence type="ECO:0000313" key="19">
    <source>
        <dbReference type="Proteomes" id="UP001173801"/>
    </source>
</evidence>
<dbReference type="GO" id="GO:0032259">
    <property type="term" value="P:methylation"/>
    <property type="evidence" value="ECO:0007669"/>
    <property type="project" value="UniProtKB-KW"/>
</dbReference>
<evidence type="ECO:0000256" key="14">
    <source>
        <dbReference type="ARBA" id="ARBA00047783"/>
    </source>
</evidence>
<evidence type="ECO:0000256" key="9">
    <source>
        <dbReference type="ARBA" id="ARBA00022679"/>
    </source>
</evidence>
<proteinExistence type="inferred from homology"/>
<dbReference type="HAMAP" id="MF_00605">
    <property type="entry name" value="TrmD"/>
    <property type="match status" value="1"/>
</dbReference>
<evidence type="ECO:0000256" key="6">
    <source>
        <dbReference type="ARBA" id="ARBA00014679"/>
    </source>
</evidence>
<dbReference type="PIRSF" id="PIRSF000386">
    <property type="entry name" value="tRNA_mtase"/>
    <property type="match status" value="1"/>
</dbReference>
<dbReference type="GO" id="GO:0052906">
    <property type="term" value="F:tRNA (guanine(37)-N1)-methyltransferase activity"/>
    <property type="evidence" value="ECO:0007669"/>
    <property type="project" value="UniProtKB-EC"/>
</dbReference>
<keyword evidence="10 15" id="KW-0949">S-adenosyl-L-methionine</keyword>
<evidence type="ECO:0000256" key="7">
    <source>
        <dbReference type="ARBA" id="ARBA00022490"/>
    </source>
</evidence>
<evidence type="ECO:0000256" key="1">
    <source>
        <dbReference type="ARBA" id="ARBA00002634"/>
    </source>
</evidence>
<sequence length="233" mass="26173">MKFSFVTLFCELISPYFNHSILSRAKNANLITTDFINPRDFSLDVHKKVDEYMVGGGAGLLIAPQPLNDALNFIKSANKSTHFVFLTPVGKKFSQNDAKRLAKKEHICFVCGRYEGIDERMIEKWADEVFSIGDFILTGGELGALCLADAISRNIKGVLGNDESLDIESFEGGILEAPSFTKPNVFENFSIVSEFLKGNHAKIRDLKNDMARCKTKFFRPDLYKKLSSNKEKI</sequence>
<evidence type="ECO:0000256" key="12">
    <source>
        <dbReference type="ARBA" id="ARBA00029736"/>
    </source>
</evidence>
<accession>A0ABT7HQJ0</accession>
<keyword evidence="9 15" id="KW-0808">Transferase</keyword>
<comment type="function">
    <text evidence="1 15 16">Specifically methylates guanosine-37 in various tRNAs.</text>
</comment>
<dbReference type="Pfam" id="PF01746">
    <property type="entry name" value="tRNA_m1G_MT"/>
    <property type="match status" value="1"/>
</dbReference>
<protein>
    <recommendedName>
        <fullName evidence="6 15">tRNA (guanine-N(1)-)-methyltransferase</fullName>
        <ecNumber evidence="5 15">2.1.1.228</ecNumber>
    </recommendedName>
    <alternativeName>
        <fullName evidence="12 15">M1G-methyltransferase</fullName>
    </alternativeName>
    <alternativeName>
        <fullName evidence="13 15">tRNA [GM37] methyltransferase</fullName>
    </alternativeName>
</protein>
<keyword evidence="7 15" id="KW-0963">Cytoplasm</keyword>
<evidence type="ECO:0000256" key="16">
    <source>
        <dbReference type="RuleBase" id="RU003464"/>
    </source>
</evidence>
<dbReference type="SUPFAM" id="SSF75217">
    <property type="entry name" value="alpha/beta knot"/>
    <property type="match status" value="1"/>
</dbReference>
<comment type="subcellular location">
    <subcellularLocation>
        <location evidence="2 15 16">Cytoplasm</location>
    </subcellularLocation>
</comment>
<gene>
    <name evidence="15 18" type="primary">trmD</name>
    <name evidence="18" type="ORF">NYG85_04605</name>
</gene>
<evidence type="ECO:0000256" key="11">
    <source>
        <dbReference type="ARBA" id="ARBA00022694"/>
    </source>
</evidence>
<evidence type="ECO:0000256" key="3">
    <source>
        <dbReference type="ARBA" id="ARBA00007630"/>
    </source>
</evidence>
<comment type="catalytic activity">
    <reaction evidence="14 15 16">
        <text>guanosine(37) in tRNA + S-adenosyl-L-methionine = N(1)-methylguanosine(37) in tRNA + S-adenosyl-L-homocysteine + H(+)</text>
        <dbReference type="Rhea" id="RHEA:36899"/>
        <dbReference type="Rhea" id="RHEA-COMP:10145"/>
        <dbReference type="Rhea" id="RHEA-COMP:10147"/>
        <dbReference type="ChEBI" id="CHEBI:15378"/>
        <dbReference type="ChEBI" id="CHEBI:57856"/>
        <dbReference type="ChEBI" id="CHEBI:59789"/>
        <dbReference type="ChEBI" id="CHEBI:73542"/>
        <dbReference type="ChEBI" id="CHEBI:74269"/>
        <dbReference type="EC" id="2.1.1.228"/>
    </reaction>
</comment>
<dbReference type="InterPro" id="IPR016009">
    <property type="entry name" value="tRNA_MeTrfase_TRMD/TRM10"/>
</dbReference>
<evidence type="ECO:0000256" key="15">
    <source>
        <dbReference type="HAMAP-Rule" id="MF_00605"/>
    </source>
</evidence>
<comment type="caution">
    <text evidence="18">The sequence shown here is derived from an EMBL/GenBank/DDBJ whole genome shotgun (WGS) entry which is preliminary data.</text>
</comment>
<dbReference type="PANTHER" id="PTHR46417">
    <property type="entry name" value="TRNA (GUANINE-N(1)-)-METHYLTRANSFERASE"/>
    <property type="match status" value="1"/>
</dbReference>
<dbReference type="RefSeq" id="WP_284937311.1">
    <property type="nucleotide sequence ID" value="NZ_JANURM010000003.1"/>
</dbReference>
<dbReference type="NCBIfam" id="TIGR00088">
    <property type="entry name" value="trmD"/>
    <property type="match status" value="1"/>
</dbReference>
<feature type="domain" description="tRNA methyltransferase TRMD/TRM10-type" evidence="17">
    <location>
        <begin position="1"/>
        <end position="225"/>
    </location>
</feature>
<dbReference type="EC" id="2.1.1.228" evidence="5 15"/>
<name>A0ABT7HQJ0_9BACT</name>
<dbReference type="InterPro" id="IPR029028">
    <property type="entry name" value="Alpha/beta_knot_MTases"/>
</dbReference>